<keyword evidence="2" id="KW-0677">Repeat</keyword>
<sequence length="213" mass="22506">MKQLLLIGGGGHCKSIIDSLSQNTAFEVVGILDTSEKVGTFINGIEIIGVDDDMEKWFVKGVHLAFITLGSVGNTALRQNLYEKAKTIGFQFPIIQDPTAIVSRETTIGEGTFIGKGTIINASVQIGKNAIINSGAIVEHDSTIGDYCHLAPGSTFSGNVTIGAHTHVGTNATVIQEIEIGEHTVIGGGSVVIRNIRSFAVAYGNPCKEAEHE</sequence>
<keyword evidence="1" id="KW-0808">Transferase</keyword>
<reference evidence="5" key="1">
    <citation type="journal article" date="2019" name="Int. J. Syst. Evol. Microbiol.">
        <title>The Global Catalogue of Microorganisms (GCM) 10K type strain sequencing project: providing services to taxonomists for standard genome sequencing and annotation.</title>
        <authorList>
            <consortium name="The Broad Institute Genomics Platform"/>
            <consortium name="The Broad Institute Genome Sequencing Center for Infectious Disease"/>
            <person name="Wu L."/>
            <person name="Ma J."/>
        </authorList>
    </citation>
    <scope>NUCLEOTIDE SEQUENCE [LARGE SCALE GENOMIC DNA]</scope>
    <source>
        <strain evidence="5">KCTC 42143</strain>
    </source>
</reference>
<gene>
    <name evidence="4" type="ORF">ACFSBK_04860</name>
</gene>
<dbReference type="NCBIfam" id="TIGR03570">
    <property type="entry name" value="NeuD_NnaD"/>
    <property type="match status" value="1"/>
</dbReference>
<dbReference type="SUPFAM" id="SSF51161">
    <property type="entry name" value="Trimeric LpxA-like enzymes"/>
    <property type="match status" value="1"/>
</dbReference>
<organism evidence="4 5">
    <name type="scientific">Carnobacterium antarcticum</name>
    <dbReference type="NCBI Taxonomy" id="2126436"/>
    <lineage>
        <taxon>Bacteria</taxon>
        <taxon>Bacillati</taxon>
        <taxon>Bacillota</taxon>
        <taxon>Bacilli</taxon>
        <taxon>Lactobacillales</taxon>
        <taxon>Carnobacteriaceae</taxon>
        <taxon>Carnobacterium</taxon>
    </lineage>
</organism>
<evidence type="ECO:0000313" key="4">
    <source>
        <dbReference type="EMBL" id="MFD1799191.1"/>
    </source>
</evidence>
<name>A0ABW4NLQ7_9LACT</name>
<evidence type="ECO:0000256" key="2">
    <source>
        <dbReference type="ARBA" id="ARBA00022737"/>
    </source>
</evidence>
<proteinExistence type="predicted"/>
<dbReference type="CDD" id="cd03360">
    <property type="entry name" value="LbH_AT_putative"/>
    <property type="match status" value="1"/>
</dbReference>
<evidence type="ECO:0000256" key="1">
    <source>
        <dbReference type="ARBA" id="ARBA00022679"/>
    </source>
</evidence>
<dbReference type="PANTHER" id="PTHR43300:SF7">
    <property type="entry name" value="UDP-N-ACETYLBACILLOSAMINE N-ACETYLTRANSFERASE"/>
    <property type="match status" value="1"/>
</dbReference>
<dbReference type="PROSITE" id="PS00101">
    <property type="entry name" value="HEXAPEP_TRANSFERASES"/>
    <property type="match status" value="1"/>
</dbReference>
<feature type="domain" description="PglD N-terminal" evidence="3">
    <location>
        <begin position="3"/>
        <end position="84"/>
    </location>
</feature>
<dbReference type="Pfam" id="PF14602">
    <property type="entry name" value="Hexapep_2"/>
    <property type="match status" value="1"/>
</dbReference>
<dbReference type="Pfam" id="PF17836">
    <property type="entry name" value="PglD_N"/>
    <property type="match status" value="1"/>
</dbReference>
<comment type="caution">
    <text evidence="4">The sequence shown here is derived from an EMBL/GenBank/DDBJ whole genome shotgun (WGS) entry which is preliminary data.</text>
</comment>
<dbReference type="InterPro" id="IPR020019">
    <property type="entry name" value="AcTrfase_PglD-like"/>
</dbReference>
<dbReference type="InterPro" id="IPR011004">
    <property type="entry name" value="Trimer_LpxA-like_sf"/>
</dbReference>
<dbReference type="InterPro" id="IPR018357">
    <property type="entry name" value="Hexapep_transf_CS"/>
</dbReference>
<dbReference type="EMBL" id="JBHUFF010000009">
    <property type="protein sequence ID" value="MFD1799191.1"/>
    <property type="molecule type" value="Genomic_DNA"/>
</dbReference>
<accession>A0ABW4NLQ7</accession>
<dbReference type="Pfam" id="PF00132">
    <property type="entry name" value="Hexapep"/>
    <property type="match status" value="1"/>
</dbReference>
<dbReference type="Proteomes" id="UP001597285">
    <property type="component" value="Unassembled WGS sequence"/>
</dbReference>
<dbReference type="Gene3D" id="3.40.50.20">
    <property type="match status" value="1"/>
</dbReference>
<dbReference type="RefSeq" id="WP_058918883.1">
    <property type="nucleotide sequence ID" value="NZ_JBHSQC010000004.1"/>
</dbReference>
<protein>
    <submittedName>
        <fullName evidence="4">Acetyltransferase</fullName>
    </submittedName>
</protein>
<dbReference type="InterPro" id="IPR001451">
    <property type="entry name" value="Hexapep"/>
</dbReference>
<dbReference type="PANTHER" id="PTHR43300">
    <property type="entry name" value="ACETYLTRANSFERASE"/>
    <property type="match status" value="1"/>
</dbReference>
<keyword evidence="5" id="KW-1185">Reference proteome</keyword>
<evidence type="ECO:0000313" key="5">
    <source>
        <dbReference type="Proteomes" id="UP001597285"/>
    </source>
</evidence>
<dbReference type="Gene3D" id="2.160.10.10">
    <property type="entry name" value="Hexapeptide repeat proteins"/>
    <property type="match status" value="2"/>
</dbReference>
<dbReference type="InterPro" id="IPR050179">
    <property type="entry name" value="Trans_hexapeptide_repeat"/>
</dbReference>
<dbReference type="InterPro" id="IPR041561">
    <property type="entry name" value="PglD_N"/>
</dbReference>
<evidence type="ECO:0000259" key="3">
    <source>
        <dbReference type="Pfam" id="PF17836"/>
    </source>
</evidence>